<keyword evidence="4" id="KW-1185">Reference proteome</keyword>
<dbReference type="InterPro" id="IPR008613">
    <property type="entry name" value="Excalibur_Ca-bd_domain"/>
</dbReference>
<feature type="domain" description="Excalibur calcium-binding" evidence="2">
    <location>
        <begin position="69"/>
        <end position="104"/>
    </location>
</feature>
<gene>
    <name evidence="3" type="ORF">M0L44_06155</name>
</gene>
<evidence type="ECO:0000313" key="3">
    <source>
        <dbReference type="EMBL" id="MCO5976301.1"/>
    </source>
</evidence>
<dbReference type="SMART" id="SM00894">
    <property type="entry name" value="Excalibur"/>
    <property type="match status" value="1"/>
</dbReference>
<evidence type="ECO:0000256" key="1">
    <source>
        <dbReference type="SAM" id="MobiDB-lite"/>
    </source>
</evidence>
<dbReference type="EMBL" id="JAMXMC010000003">
    <property type="protein sequence ID" value="MCO5976301.1"/>
    <property type="molecule type" value="Genomic_DNA"/>
</dbReference>
<name>A0ABT1BL24_9BURK</name>
<dbReference type="Proteomes" id="UP001204851">
    <property type="component" value="Unassembled WGS sequence"/>
</dbReference>
<organism evidence="3 4">
    <name type="scientific">Ideonella oryzae</name>
    <dbReference type="NCBI Taxonomy" id="2937441"/>
    <lineage>
        <taxon>Bacteria</taxon>
        <taxon>Pseudomonadati</taxon>
        <taxon>Pseudomonadota</taxon>
        <taxon>Betaproteobacteria</taxon>
        <taxon>Burkholderiales</taxon>
        <taxon>Sphaerotilaceae</taxon>
        <taxon>Ideonella</taxon>
    </lineage>
</organism>
<comment type="caution">
    <text evidence="3">The sequence shown here is derived from an EMBL/GenBank/DDBJ whole genome shotgun (WGS) entry which is preliminary data.</text>
</comment>
<reference evidence="3 4" key="1">
    <citation type="submission" date="2022-06" db="EMBL/GenBank/DDBJ databases">
        <title>Ideonella sp. NS12-5 Genome sequencing and assembly.</title>
        <authorList>
            <person name="Jung Y."/>
        </authorList>
    </citation>
    <scope>NUCLEOTIDE SEQUENCE [LARGE SCALE GENOMIC DNA]</scope>
    <source>
        <strain evidence="3 4">NS12-5</strain>
    </source>
</reference>
<proteinExistence type="predicted"/>
<evidence type="ECO:0000313" key="4">
    <source>
        <dbReference type="Proteomes" id="UP001204851"/>
    </source>
</evidence>
<sequence length="111" mass="11904">MNGTVTYQQAACAPTQPRKDPTLEELNAAQKLRRAEAASAAAAQAPKVKTQPAGTLPAPAASSRFHCDGRRYCSQMTSCEEAKYFLDHCPTVKMDGDGDGVPCEDQWCGAR</sequence>
<dbReference type="Pfam" id="PF05901">
    <property type="entry name" value="Excalibur"/>
    <property type="match status" value="1"/>
</dbReference>
<feature type="region of interest" description="Disordered" evidence="1">
    <location>
        <begin position="1"/>
        <end position="22"/>
    </location>
</feature>
<dbReference type="RefSeq" id="WP_252768772.1">
    <property type="nucleotide sequence ID" value="NZ_JAMXMC010000003.1"/>
</dbReference>
<evidence type="ECO:0000259" key="2">
    <source>
        <dbReference type="SMART" id="SM00894"/>
    </source>
</evidence>
<feature type="region of interest" description="Disordered" evidence="1">
    <location>
        <begin position="34"/>
        <end position="63"/>
    </location>
</feature>
<accession>A0ABT1BL24</accession>
<protein>
    <submittedName>
        <fullName evidence="3">Excalibur calcium-binding domain-containing protein</fullName>
    </submittedName>
</protein>